<evidence type="ECO:0000256" key="7">
    <source>
        <dbReference type="ARBA" id="ARBA00022989"/>
    </source>
</evidence>
<evidence type="ECO:0000256" key="4">
    <source>
        <dbReference type="ARBA" id="ARBA00022692"/>
    </source>
</evidence>
<dbReference type="GO" id="GO:0140359">
    <property type="term" value="F:ABC-type transporter activity"/>
    <property type="evidence" value="ECO:0007669"/>
    <property type="project" value="InterPro"/>
</dbReference>
<protein>
    <submittedName>
        <fullName evidence="11">ABC transporter G family member 11-like</fullName>
    </submittedName>
</protein>
<dbReference type="InterPro" id="IPR013525">
    <property type="entry name" value="ABC2_TM"/>
</dbReference>
<dbReference type="PANTHER" id="PTHR48042:SF4">
    <property type="entry name" value="ABC TRANSPORTER DOMAIN-CONTAINING PROTEIN"/>
    <property type="match status" value="1"/>
</dbReference>
<dbReference type="InterPro" id="IPR052215">
    <property type="entry name" value="Plant_ABCG"/>
</dbReference>
<dbReference type="AlphaFoldDB" id="A0A8S0RVH5"/>
<dbReference type="OrthoDB" id="66620at2759"/>
<keyword evidence="3" id="KW-0813">Transport</keyword>
<keyword evidence="12" id="KW-1185">Reference proteome</keyword>
<evidence type="ECO:0000256" key="8">
    <source>
        <dbReference type="ARBA" id="ARBA00023136"/>
    </source>
</evidence>
<dbReference type="InterPro" id="IPR003439">
    <property type="entry name" value="ABC_transporter-like_ATP-bd"/>
</dbReference>
<evidence type="ECO:0000256" key="5">
    <source>
        <dbReference type="ARBA" id="ARBA00022741"/>
    </source>
</evidence>
<feature type="transmembrane region" description="Helical" evidence="9">
    <location>
        <begin position="410"/>
        <end position="430"/>
    </location>
</feature>
<dbReference type="SUPFAM" id="SSF52540">
    <property type="entry name" value="P-loop containing nucleoside triphosphate hydrolases"/>
    <property type="match status" value="1"/>
</dbReference>
<reference evidence="11 12" key="1">
    <citation type="submission" date="2019-12" db="EMBL/GenBank/DDBJ databases">
        <authorList>
            <person name="Alioto T."/>
            <person name="Alioto T."/>
            <person name="Gomez Garrido J."/>
        </authorList>
    </citation>
    <scope>NUCLEOTIDE SEQUENCE [LARGE SCALE GENOMIC DNA]</scope>
</reference>
<dbReference type="EMBL" id="CACTIH010003716">
    <property type="protein sequence ID" value="CAA2983026.1"/>
    <property type="molecule type" value="Genomic_DNA"/>
</dbReference>
<dbReference type="PROSITE" id="PS00211">
    <property type="entry name" value="ABC_TRANSPORTER_1"/>
    <property type="match status" value="1"/>
</dbReference>
<feature type="transmembrane region" description="Helical" evidence="9">
    <location>
        <begin position="451"/>
        <end position="477"/>
    </location>
</feature>
<feature type="transmembrane region" description="Helical" evidence="9">
    <location>
        <begin position="514"/>
        <end position="537"/>
    </location>
</feature>
<sequence length="633" mass="70690">MASSVAHCEEKNTKFETCGSSFDSETLDLVPCNGVYLTWKDLWVTVSTRKDGTKSILEGLTGYACPGEVLAIMGPSGCGKSTLLDALAGRLNSRTRQKGEILINGRKQNLAYGTSAYVTQNDTLIWTLTVREAVYYSAQLQLPTTISQTEKREIAERSIREMGLHDSIDTTIGGLGCKGLSSGQKRRVSICIELLRRPKLLFLDEPTSGLDSAASYFVMNRIVKLSRDHGMTIIASIHQPISEVFELLHNLCLLSEGRTIYFGPSCAANRFFAVNGFTCPALQNPADHYLRMINTDFDEDIDLGSGRKMTTEEVINLLVRSYRSSGICEETERRVAELHKLEGGQSEKGNQANIATQCLVLTERSFINMYRDQGYYRLRLGIYIALCLSLGTVFYNVGSSYNSIHARGSLLMFVASLLTIMAIGGFPSFVEDLKVFRCERLNGHYDAAAFVVGNTISSTPFLLLISTIPGAITYYLVGLHPGYIQFSYFILVLFACMMLVESLMMIVASIMPNFLMGLIVGAGIQGIMMLSGGFFQLPNDLPKLFWKYPLYYIAFHKYAYQGLYKNEFEGLRFPNDQLEGAFTIDGETILRDIWQVEMGYSKWVDLAVLFGMVVFYRLLFLATVKIGENRVKR</sequence>
<evidence type="ECO:0000256" key="1">
    <source>
        <dbReference type="ARBA" id="ARBA00004141"/>
    </source>
</evidence>
<dbReference type="InterPro" id="IPR017871">
    <property type="entry name" value="ABC_transporter-like_CS"/>
</dbReference>
<comment type="similarity">
    <text evidence="2">Belongs to the ABC transporter superfamily. ABCG family. Eye pigment precursor importer (TC 3.A.1.204) subfamily.</text>
</comment>
<dbReference type="InterPro" id="IPR003593">
    <property type="entry name" value="AAA+_ATPase"/>
</dbReference>
<gene>
    <name evidence="11" type="ORF">OLEA9_A017307</name>
</gene>
<dbReference type="GO" id="GO:0016887">
    <property type="term" value="F:ATP hydrolysis activity"/>
    <property type="evidence" value="ECO:0007669"/>
    <property type="project" value="InterPro"/>
</dbReference>
<comment type="subcellular location">
    <subcellularLocation>
        <location evidence="1">Membrane</location>
        <topology evidence="1">Multi-pass membrane protein</topology>
    </subcellularLocation>
</comment>
<dbReference type="Pfam" id="PF01061">
    <property type="entry name" value="ABC2_membrane"/>
    <property type="match status" value="1"/>
</dbReference>
<evidence type="ECO:0000256" key="6">
    <source>
        <dbReference type="ARBA" id="ARBA00022840"/>
    </source>
</evidence>
<comment type="caution">
    <text evidence="11">The sequence shown here is derived from an EMBL/GenBank/DDBJ whole genome shotgun (WGS) entry which is preliminary data.</text>
</comment>
<dbReference type="SMART" id="SM00382">
    <property type="entry name" value="AAA"/>
    <property type="match status" value="1"/>
</dbReference>
<dbReference type="Gene3D" id="3.40.50.300">
    <property type="entry name" value="P-loop containing nucleotide triphosphate hydrolases"/>
    <property type="match status" value="1"/>
</dbReference>
<dbReference type="FunFam" id="3.40.50.300:FF:001533">
    <property type="entry name" value="ABC transporter G family member 11"/>
    <property type="match status" value="1"/>
</dbReference>
<keyword evidence="5" id="KW-0547">Nucleotide-binding</keyword>
<dbReference type="Proteomes" id="UP000594638">
    <property type="component" value="Unassembled WGS sequence"/>
</dbReference>
<name>A0A8S0RVH5_OLEEU</name>
<evidence type="ECO:0000256" key="2">
    <source>
        <dbReference type="ARBA" id="ARBA00005814"/>
    </source>
</evidence>
<dbReference type="InterPro" id="IPR027417">
    <property type="entry name" value="P-loop_NTPase"/>
</dbReference>
<feature type="transmembrane region" description="Helical" evidence="9">
    <location>
        <begin position="606"/>
        <end position="624"/>
    </location>
</feature>
<proteinExistence type="inferred from homology"/>
<dbReference type="PROSITE" id="PS50893">
    <property type="entry name" value="ABC_TRANSPORTER_2"/>
    <property type="match status" value="1"/>
</dbReference>
<evidence type="ECO:0000259" key="10">
    <source>
        <dbReference type="PROSITE" id="PS50893"/>
    </source>
</evidence>
<feature type="transmembrane region" description="Helical" evidence="9">
    <location>
        <begin position="380"/>
        <end position="398"/>
    </location>
</feature>
<dbReference type="GO" id="GO:0016020">
    <property type="term" value="C:membrane"/>
    <property type="evidence" value="ECO:0007669"/>
    <property type="project" value="UniProtKB-SubCell"/>
</dbReference>
<evidence type="ECO:0000313" key="11">
    <source>
        <dbReference type="EMBL" id="CAA2983026.1"/>
    </source>
</evidence>
<keyword evidence="7 9" id="KW-1133">Transmembrane helix</keyword>
<dbReference type="Pfam" id="PF00005">
    <property type="entry name" value="ABC_tran"/>
    <property type="match status" value="1"/>
</dbReference>
<evidence type="ECO:0000256" key="3">
    <source>
        <dbReference type="ARBA" id="ARBA00022448"/>
    </source>
</evidence>
<feature type="domain" description="ABC transporter" evidence="10">
    <location>
        <begin position="37"/>
        <end position="281"/>
    </location>
</feature>
<keyword evidence="4 9" id="KW-0812">Transmembrane</keyword>
<feature type="transmembrane region" description="Helical" evidence="9">
    <location>
        <begin position="483"/>
        <end position="507"/>
    </location>
</feature>
<evidence type="ECO:0000313" key="12">
    <source>
        <dbReference type="Proteomes" id="UP000594638"/>
    </source>
</evidence>
<dbReference type="GO" id="GO:0005524">
    <property type="term" value="F:ATP binding"/>
    <property type="evidence" value="ECO:0007669"/>
    <property type="project" value="UniProtKB-KW"/>
</dbReference>
<organism evidence="11 12">
    <name type="scientific">Olea europaea subsp. europaea</name>
    <dbReference type="NCBI Taxonomy" id="158383"/>
    <lineage>
        <taxon>Eukaryota</taxon>
        <taxon>Viridiplantae</taxon>
        <taxon>Streptophyta</taxon>
        <taxon>Embryophyta</taxon>
        <taxon>Tracheophyta</taxon>
        <taxon>Spermatophyta</taxon>
        <taxon>Magnoliopsida</taxon>
        <taxon>eudicotyledons</taxon>
        <taxon>Gunneridae</taxon>
        <taxon>Pentapetalae</taxon>
        <taxon>asterids</taxon>
        <taxon>lamiids</taxon>
        <taxon>Lamiales</taxon>
        <taxon>Oleaceae</taxon>
        <taxon>Oleeae</taxon>
        <taxon>Olea</taxon>
    </lineage>
</organism>
<accession>A0A8S0RVH5</accession>
<keyword evidence="6" id="KW-0067">ATP-binding</keyword>
<dbReference type="PANTHER" id="PTHR48042">
    <property type="entry name" value="ABC TRANSPORTER G FAMILY MEMBER 11"/>
    <property type="match status" value="1"/>
</dbReference>
<dbReference type="Gramene" id="OE9A017307T1">
    <property type="protein sequence ID" value="OE9A017307C1"/>
    <property type="gene ID" value="OE9A017307"/>
</dbReference>
<evidence type="ECO:0000256" key="9">
    <source>
        <dbReference type="SAM" id="Phobius"/>
    </source>
</evidence>
<keyword evidence="8 9" id="KW-0472">Membrane</keyword>